<dbReference type="NCBIfam" id="NF002204">
    <property type="entry name" value="PRK01077.1"/>
    <property type="match status" value="1"/>
</dbReference>
<sequence length="772" mass="77343">MSSIPRIVISAPSSGHGKTAVSVGVLAALAARGLRPSGFKIGPDFVDAAYLGLASGRPGRNLDPRLVGSHRIAPLFTHGATGSDVAVVEGTMGLYDGLTSRTDSESTAQIAGLLRAPVILVVDVAAMGQSAAALVHGFRTYDELLWLGGVVLTRTISSRHEHLLRESLADIGVPVLGALRRRDLAALGAGGAALPPREHGLAPAAHRNLDALRGIRRLGELIANAVDLERVLMLARSAPRLATDAWSPTDALALDSVVDSTGDVFAPYGTGHRPVIAVASAYGYAEMPELLAAAGAEIVHIDPLRDDRLPDRVDALVVPGGLPEAYTDQLSANTRLRGDVLNLARTGRPIIAEGAGLVWLGREIDGLPMCGVLDATATTTDRYVVGYREAAACMASVVHGRGDSVTGHKLHRTSITPRAGSRPAWVWAGGHPEGFIEGAVHASYLSLHWAGVPRMASRLVSAAAALSSAYSPPHPVTSAPPSMAQSWALPAAGTYKSPAASVTPALPPPYVTDGDDLPPLEPWAPEIPPRVDHTSVASAPPTGTAAVSPAVSATTPPLGTPVVSPAGSVSAGSASAGSVAAGSVAAGSVAAGSVAAGSARVGSAPADEASVPASAPASPAPLTAGSVPTHDPEPLPADTGGWPRLPSMLGDPKQTADAAPAGEPVSAVPAPSTPVSGTPAPSTPVSGTPVSGTPVSGAPAAAPASSVPALSAPVSAVPVSPPAGPPAEPAEPAERADQPDGTGPGNDGPDDRPDNGPDDRSDGNRPSGAEAV</sequence>
<feature type="region of interest" description="Disordered" evidence="7">
    <location>
        <begin position="606"/>
        <end position="772"/>
    </location>
</feature>
<evidence type="ECO:0000313" key="11">
    <source>
        <dbReference type="Proteomes" id="UP000635606"/>
    </source>
</evidence>
<keyword evidence="11" id="KW-1185">Reference proteome</keyword>
<evidence type="ECO:0000256" key="3">
    <source>
        <dbReference type="ARBA" id="ARBA00022741"/>
    </source>
</evidence>
<evidence type="ECO:0008006" key="12">
    <source>
        <dbReference type="Google" id="ProtNLM"/>
    </source>
</evidence>
<evidence type="ECO:0000256" key="1">
    <source>
        <dbReference type="ARBA" id="ARBA00001946"/>
    </source>
</evidence>
<dbReference type="PANTHER" id="PTHR43873:SF1">
    <property type="entry name" value="COBYRINATE A,C-DIAMIDE SYNTHASE"/>
    <property type="match status" value="1"/>
</dbReference>
<keyword evidence="6" id="KW-0315">Glutamine amidotransferase</keyword>
<dbReference type="Gene3D" id="3.40.50.880">
    <property type="match status" value="1"/>
</dbReference>
<dbReference type="EMBL" id="BOPH01000031">
    <property type="protein sequence ID" value="GIJ67703.1"/>
    <property type="molecule type" value="Genomic_DNA"/>
</dbReference>
<name>A0A8J3ZTD6_9ACTN</name>
<feature type="compositionally biased region" description="Pro residues" evidence="7">
    <location>
        <begin position="519"/>
        <end position="528"/>
    </location>
</feature>
<dbReference type="Pfam" id="PF07685">
    <property type="entry name" value="GATase_3"/>
    <property type="match status" value="1"/>
</dbReference>
<dbReference type="AlphaFoldDB" id="A0A8J3ZTD6"/>
<feature type="domain" description="CobB/CobQ-like glutamine amidotransferase" evidence="9">
    <location>
        <begin position="289"/>
        <end position="449"/>
    </location>
</feature>
<comment type="cofactor">
    <cofactor evidence="1">
        <name>Mg(2+)</name>
        <dbReference type="ChEBI" id="CHEBI:18420"/>
    </cofactor>
</comment>
<dbReference type="Pfam" id="PF01656">
    <property type="entry name" value="CbiA"/>
    <property type="match status" value="1"/>
</dbReference>
<dbReference type="GO" id="GO:0042242">
    <property type="term" value="F:cobyrinic acid a,c-diamide synthase activity"/>
    <property type="evidence" value="ECO:0007669"/>
    <property type="project" value="InterPro"/>
</dbReference>
<feature type="domain" description="CobQ/CobB/MinD/ParA nucleotide binding" evidence="8">
    <location>
        <begin position="7"/>
        <end position="183"/>
    </location>
</feature>
<feature type="compositionally biased region" description="Pro residues" evidence="7">
    <location>
        <begin position="719"/>
        <end position="729"/>
    </location>
</feature>
<dbReference type="PANTHER" id="PTHR43873">
    <property type="entry name" value="COBYRINATE A,C-DIAMIDE SYNTHASE"/>
    <property type="match status" value="1"/>
</dbReference>
<accession>A0A8J3ZTD6</accession>
<keyword evidence="3" id="KW-0547">Nucleotide-binding</keyword>
<evidence type="ECO:0000313" key="10">
    <source>
        <dbReference type="EMBL" id="GIJ67703.1"/>
    </source>
</evidence>
<feature type="compositionally biased region" description="Polar residues" evidence="7">
    <location>
        <begin position="679"/>
        <end position="693"/>
    </location>
</feature>
<evidence type="ECO:0000259" key="9">
    <source>
        <dbReference type="Pfam" id="PF07685"/>
    </source>
</evidence>
<feature type="compositionally biased region" description="Low complexity" evidence="7">
    <location>
        <begin position="606"/>
        <end position="626"/>
    </location>
</feature>
<evidence type="ECO:0000256" key="4">
    <source>
        <dbReference type="ARBA" id="ARBA00022840"/>
    </source>
</evidence>
<evidence type="ECO:0000256" key="6">
    <source>
        <dbReference type="ARBA" id="ARBA00022962"/>
    </source>
</evidence>
<dbReference type="Gene3D" id="3.40.50.300">
    <property type="entry name" value="P-loop containing nucleotide triphosphate hydrolases"/>
    <property type="match status" value="1"/>
</dbReference>
<evidence type="ECO:0000256" key="5">
    <source>
        <dbReference type="ARBA" id="ARBA00022842"/>
    </source>
</evidence>
<evidence type="ECO:0000259" key="8">
    <source>
        <dbReference type="Pfam" id="PF01656"/>
    </source>
</evidence>
<dbReference type="GO" id="GO:0005524">
    <property type="term" value="F:ATP binding"/>
    <property type="evidence" value="ECO:0007669"/>
    <property type="project" value="UniProtKB-KW"/>
</dbReference>
<gene>
    <name evidence="10" type="ORF">Voc01_026200</name>
</gene>
<protein>
    <recommendedName>
        <fullName evidence="12">Cobyrinic acid a,c-diamide synthase</fullName>
    </recommendedName>
</protein>
<keyword evidence="5" id="KW-0460">Magnesium</keyword>
<proteinExistence type="predicted"/>
<dbReference type="InterPro" id="IPR002586">
    <property type="entry name" value="CobQ/CobB/MinD/ParA_Nub-bd_dom"/>
</dbReference>
<organism evidence="10 11">
    <name type="scientific">Virgisporangium ochraceum</name>
    <dbReference type="NCBI Taxonomy" id="65505"/>
    <lineage>
        <taxon>Bacteria</taxon>
        <taxon>Bacillati</taxon>
        <taxon>Actinomycetota</taxon>
        <taxon>Actinomycetes</taxon>
        <taxon>Micromonosporales</taxon>
        <taxon>Micromonosporaceae</taxon>
        <taxon>Virgisporangium</taxon>
    </lineage>
</organism>
<feature type="region of interest" description="Disordered" evidence="7">
    <location>
        <begin position="506"/>
        <end position="552"/>
    </location>
</feature>
<feature type="compositionally biased region" description="Low complexity" evidence="7">
    <location>
        <begin position="664"/>
        <end position="676"/>
    </location>
</feature>
<feature type="compositionally biased region" description="Low complexity" evidence="7">
    <location>
        <begin position="694"/>
        <end position="718"/>
    </location>
</feature>
<comment type="caution">
    <text evidence="10">The sequence shown here is derived from an EMBL/GenBank/DDBJ whole genome shotgun (WGS) entry which is preliminary data.</text>
</comment>
<dbReference type="RefSeq" id="WP_203927658.1">
    <property type="nucleotide sequence ID" value="NZ_BOPH01000031.1"/>
</dbReference>
<evidence type="ECO:0000256" key="2">
    <source>
        <dbReference type="ARBA" id="ARBA00022598"/>
    </source>
</evidence>
<dbReference type="SUPFAM" id="SSF52317">
    <property type="entry name" value="Class I glutamine amidotransferase-like"/>
    <property type="match status" value="1"/>
</dbReference>
<feature type="compositionally biased region" description="Basic and acidic residues" evidence="7">
    <location>
        <begin position="749"/>
        <end position="763"/>
    </location>
</feature>
<dbReference type="PROSITE" id="PS51274">
    <property type="entry name" value="GATASE_COBBQ"/>
    <property type="match status" value="1"/>
</dbReference>
<reference evidence="10" key="1">
    <citation type="submission" date="2021-01" db="EMBL/GenBank/DDBJ databases">
        <title>Whole genome shotgun sequence of Virgisporangium ochraceum NBRC 16418.</title>
        <authorList>
            <person name="Komaki H."/>
            <person name="Tamura T."/>
        </authorList>
    </citation>
    <scope>NUCLEOTIDE SEQUENCE</scope>
    <source>
        <strain evidence="10">NBRC 16418</strain>
    </source>
</reference>
<keyword evidence="4" id="KW-0067">ATP-binding</keyword>
<dbReference type="InterPro" id="IPR004484">
    <property type="entry name" value="CbiA/CobB_synth"/>
</dbReference>
<dbReference type="InterPro" id="IPR011698">
    <property type="entry name" value="GATase_3"/>
</dbReference>
<dbReference type="Proteomes" id="UP000635606">
    <property type="component" value="Unassembled WGS sequence"/>
</dbReference>
<dbReference type="NCBIfam" id="TIGR00379">
    <property type="entry name" value="cobB"/>
    <property type="match status" value="1"/>
</dbReference>
<keyword evidence="2" id="KW-0436">Ligase</keyword>
<evidence type="ECO:0000256" key="7">
    <source>
        <dbReference type="SAM" id="MobiDB-lite"/>
    </source>
</evidence>
<dbReference type="InterPro" id="IPR027417">
    <property type="entry name" value="P-loop_NTPase"/>
</dbReference>
<dbReference type="SUPFAM" id="SSF52540">
    <property type="entry name" value="P-loop containing nucleoside triphosphate hydrolases"/>
    <property type="match status" value="1"/>
</dbReference>
<dbReference type="InterPro" id="IPR029062">
    <property type="entry name" value="Class_I_gatase-like"/>
</dbReference>